<protein>
    <submittedName>
        <fullName evidence="1">Cell division protein ZapA</fullName>
    </submittedName>
</protein>
<dbReference type="AlphaFoldDB" id="A0A552UHI0"/>
<name>A0A552UHI0_9SPHN</name>
<accession>A0A552UHI0</accession>
<dbReference type="Proteomes" id="UP000317894">
    <property type="component" value="Unassembled WGS sequence"/>
</dbReference>
<sequence>MASVSVTIGGRTYPLACRDGEEAHLTALAQHLQDKADELGHTLGTLSEPRLLLMAGILVADELFELRKASGQPDLTALAALAAQAEALADAAETPSR</sequence>
<dbReference type="RefSeq" id="WP_144236370.1">
    <property type="nucleotide sequence ID" value="NZ_VJWA01000001.1"/>
</dbReference>
<keyword evidence="1" id="KW-0131">Cell cycle</keyword>
<keyword evidence="2" id="KW-1185">Reference proteome</keyword>
<comment type="caution">
    <text evidence="1">The sequence shown here is derived from an EMBL/GenBank/DDBJ whole genome shotgun (WGS) entry which is preliminary data.</text>
</comment>
<evidence type="ECO:0000313" key="1">
    <source>
        <dbReference type="EMBL" id="TRW17678.1"/>
    </source>
</evidence>
<gene>
    <name evidence="1" type="ORF">FMM06_05920</name>
</gene>
<organism evidence="1 2">
    <name type="scientific">Glacieibacterium frigidum</name>
    <dbReference type="NCBI Taxonomy" id="2593303"/>
    <lineage>
        <taxon>Bacteria</taxon>
        <taxon>Pseudomonadati</taxon>
        <taxon>Pseudomonadota</taxon>
        <taxon>Alphaproteobacteria</taxon>
        <taxon>Sphingomonadales</taxon>
        <taxon>Sphingosinicellaceae</taxon>
        <taxon>Glacieibacterium</taxon>
    </lineage>
</organism>
<evidence type="ECO:0000313" key="2">
    <source>
        <dbReference type="Proteomes" id="UP000317894"/>
    </source>
</evidence>
<dbReference type="Gene3D" id="3.30.160.880">
    <property type="entry name" value="Cell division protein ZapA protomer, N-terminal domain"/>
    <property type="match status" value="1"/>
</dbReference>
<reference evidence="1 2" key="1">
    <citation type="submission" date="2019-07" db="EMBL/GenBank/DDBJ databases">
        <title>Novel species isolated from glacier.</title>
        <authorList>
            <person name="Liu Q."/>
            <person name="Xin Y.-H."/>
        </authorList>
    </citation>
    <scope>NUCLEOTIDE SEQUENCE [LARGE SCALE GENOMIC DNA]</scope>
    <source>
        <strain evidence="1 2">LB1R16</strain>
    </source>
</reference>
<dbReference type="InterPro" id="IPR036192">
    <property type="entry name" value="Cell_div_ZapA-like_sf"/>
</dbReference>
<keyword evidence="1" id="KW-0132">Cell division</keyword>
<dbReference type="GO" id="GO:0051301">
    <property type="term" value="P:cell division"/>
    <property type="evidence" value="ECO:0007669"/>
    <property type="project" value="UniProtKB-KW"/>
</dbReference>
<dbReference type="Pfam" id="PF05164">
    <property type="entry name" value="ZapA"/>
    <property type="match status" value="1"/>
</dbReference>
<dbReference type="OrthoDB" id="9797575at2"/>
<proteinExistence type="predicted"/>
<dbReference type="SUPFAM" id="SSF102829">
    <property type="entry name" value="Cell division protein ZapA-like"/>
    <property type="match status" value="1"/>
</dbReference>
<dbReference type="InterPro" id="IPR007838">
    <property type="entry name" value="Cell_div_ZapA-like"/>
</dbReference>
<dbReference type="EMBL" id="VJWA01000001">
    <property type="protein sequence ID" value="TRW17678.1"/>
    <property type="molecule type" value="Genomic_DNA"/>
</dbReference>
<dbReference type="InterPro" id="IPR042233">
    <property type="entry name" value="Cell_div_ZapA_N"/>
</dbReference>